<evidence type="ECO:0000256" key="1">
    <source>
        <dbReference type="SAM" id="Phobius"/>
    </source>
</evidence>
<feature type="transmembrane region" description="Helical" evidence="1">
    <location>
        <begin position="97"/>
        <end position="115"/>
    </location>
</feature>
<sequence>MKRPIHLYILVALSTIASVLRIQSTFFTTFDEAQYRALFEGAEIEGVDNLVAMAKAGAAFSTNIINKVLTILLVLLLVATIVFLFKKANERASYTYIAYLFGTLIYFTYSYIGGLQVSKNFETAELHQLTKSGALVGYGINIALFALYFGLTVFFLLRKPKETPNMGQTSTDI</sequence>
<keyword evidence="1" id="KW-0812">Transmembrane</keyword>
<dbReference type="EMBL" id="RQZA01000007">
    <property type="protein sequence ID" value="RRD30536.1"/>
    <property type="molecule type" value="Genomic_DNA"/>
</dbReference>
<name>A0A3P1VA73_9STRE</name>
<dbReference type="AlphaFoldDB" id="A0A3P1VA73"/>
<keyword evidence="1" id="KW-0472">Membrane</keyword>
<evidence type="ECO:0000313" key="3">
    <source>
        <dbReference type="Proteomes" id="UP000281771"/>
    </source>
</evidence>
<dbReference type="STRING" id="1123309.GCA_000377005_00657"/>
<comment type="caution">
    <text evidence="2">The sequence shown here is derived from an EMBL/GenBank/DDBJ whole genome shotgun (WGS) entry which is preliminary data.</text>
</comment>
<dbReference type="RefSeq" id="WP_018166584.1">
    <property type="nucleotide sequence ID" value="NZ_RQZA01000007.1"/>
</dbReference>
<evidence type="ECO:0008006" key="4">
    <source>
        <dbReference type="Google" id="ProtNLM"/>
    </source>
</evidence>
<keyword evidence="3" id="KW-1185">Reference proteome</keyword>
<dbReference type="Proteomes" id="UP000281771">
    <property type="component" value="Unassembled WGS sequence"/>
</dbReference>
<accession>A0A3P1VA73</accession>
<evidence type="ECO:0000313" key="2">
    <source>
        <dbReference type="EMBL" id="RRD30536.1"/>
    </source>
</evidence>
<organism evidence="2 3">
    <name type="scientific">Streptococcus minor</name>
    <dbReference type="NCBI Taxonomy" id="229549"/>
    <lineage>
        <taxon>Bacteria</taxon>
        <taxon>Bacillati</taxon>
        <taxon>Bacillota</taxon>
        <taxon>Bacilli</taxon>
        <taxon>Lactobacillales</taxon>
        <taxon>Streptococcaceae</taxon>
        <taxon>Streptococcus</taxon>
    </lineage>
</organism>
<reference evidence="2 3" key="1">
    <citation type="submission" date="2018-11" db="EMBL/GenBank/DDBJ databases">
        <title>Genomes From Bacteria Associated with the Canine Oral Cavity: a Test Case for Automated Genome-Based Taxonomic Assignment.</title>
        <authorList>
            <person name="Coil D.A."/>
            <person name="Jospin G."/>
            <person name="Darling A.E."/>
            <person name="Wallis C."/>
            <person name="Davis I.J."/>
            <person name="Harris S."/>
            <person name="Eisen J.A."/>
            <person name="Holcombe L.J."/>
            <person name="O'Flynn C."/>
        </authorList>
    </citation>
    <scope>NUCLEOTIDE SEQUENCE [LARGE SCALE GENOMIC DNA]</scope>
    <source>
        <strain evidence="2 3">OH4621_COT-116</strain>
    </source>
</reference>
<keyword evidence="1" id="KW-1133">Transmembrane helix</keyword>
<feature type="transmembrane region" description="Helical" evidence="1">
    <location>
        <begin position="135"/>
        <end position="157"/>
    </location>
</feature>
<protein>
    <recommendedName>
        <fullName evidence="4">Major facilitator superfamily permease</fullName>
    </recommendedName>
</protein>
<feature type="transmembrane region" description="Helical" evidence="1">
    <location>
        <begin position="64"/>
        <end position="85"/>
    </location>
</feature>
<gene>
    <name evidence="2" type="ORF">EII38_07980</name>
</gene>
<proteinExistence type="predicted"/>